<evidence type="ECO:0000256" key="5">
    <source>
        <dbReference type="PROSITE-ProRule" id="PRU00723"/>
    </source>
</evidence>
<feature type="coiled-coil region" evidence="6">
    <location>
        <begin position="110"/>
        <end position="137"/>
    </location>
</feature>
<dbReference type="PROSITE" id="PS50103">
    <property type="entry name" value="ZF_C3H1"/>
    <property type="match status" value="2"/>
</dbReference>
<dbReference type="GO" id="GO:0003729">
    <property type="term" value="F:mRNA binding"/>
    <property type="evidence" value="ECO:0007669"/>
    <property type="project" value="InterPro"/>
</dbReference>
<gene>
    <name evidence="8" type="ORF">F3Y22_tig00111810pilonHSYRG00139</name>
</gene>
<protein>
    <recommendedName>
        <fullName evidence="7">C3H1-type domain-containing protein</fullName>
    </recommendedName>
</protein>
<feature type="zinc finger region" description="C3H1-type" evidence="5">
    <location>
        <begin position="256"/>
        <end position="284"/>
    </location>
</feature>
<comment type="caution">
    <text evidence="8">The sequence shown here is derived from an EMBL/GenBank/DDBJ whole genome shotgun (WGS) entry which is preliminary data.</text>
</comment>
<dbReference type="EMBL" id="VEPZ02001435">
    <property type="protein sequence ID" value="KAE8673145.1"/>
    <property type="molecule type" value="Genomic_DNA"/>
</dbReference>
<dbReference type="FunFam" id="4.10.1000.10:FF:000001">
    <property type="entry name" value="zinc finger CCCH domain-containing protein 15-like"/>
    <property type="match status" value="1"/>
</dbReference>
<feature type="domain" description="C3H1-type" evidence="7">
    <location>
        <begin position="218"/>
        <end position="246"/>
    </location>
</feature>
<dbReference type="SMART" id="SM00356">
    <property type="entry name" value="ZnF_C3H1"/>
    <property type="match status" value="2"/>
</dbReference>
<evidence type="ECO:0000256" key="6">
    <source>
        <dbReference type="SAM" id="Coils"/>
    </source>
</evidence>
<evidence type="ECO:0000256" key="3">
    <source>
        <dbReference type="ARBA" id="ARBA00022771"/>
    </source>
</evidence>
<keyword evidence="1 5" id="KW-0479">Metal-binding</keyword>
<dbReference type="Proteomes" id="UP000436088">
    <property type="component" value="Unassembled WGS sequence"/>
</dbReference>
<dbReference type="SUPFAM" id="SSF90229">
    <property type="entry name" value="CCCH zinc finger"/>
    <property type="match status" value="2"/>
</dbReference>
<proteinExistence type="predicted"/>
<dbReference type="FunFam" id="4.10.1000.10:FF:000002">
    <property type="entry name" value="Zinc finger protein 36, C3H1 type-like 1"/>
    <property type="match status" value="1"/>
</dbReference>
<keyword evidence="9" id="KW-1185">Reference proteome</keyword>
<evidence type="ECO:0000256" key="4">
    <source>
        <dbReference type="ARBA" id="ARBA00022833"/>
    </source>
</evidence>
<feature type="domain" description="C3H1-type" evidence="7">
    <location>
        <begin position="256"/>
        <end position="284"/>
    </location>
</feature>
<dbReference type="InterPro" id="IPR000571">
    <property type="entry name" value="Znf_CCCH"/>
</dbReference>
<dbReference type="Pfam" id="PF00642">
    <property type="entry name" value="zf-CCCH"/>
    <property type="match status" value="1"/>
</dbReference>
<dbReference type="PANTHER" id="PTHR12547:SF139">
    <property type="entry name" value="C3H1-TYPE DOMAIN-CONTAINING PROTEIN"/>
    <property type="match status" value="1"/>
</dbReference>
<keyword evidence="4 5" id="KW-0862">Zinc</keyword>
<name>A0A6A2XZY7_HIBSY</name>
<reference evidence="8" key="1">
    <citation type="submission" date="2019-09" db="EMBL/GenBank/DDBJ databases">
        <title>Draft genome information of white flower Hibiscus syriacus.</title>
        <authorList>
            <person name="Kim Y.-M."/>
        </authorList>
    </citation>
    <scope>NUCLEOTIDE SEQUENCE [LARGE SCALE GENOMIC DNA]</scope>
    <source>
        <strain evidence="8">YM2019G1</strain>
    </source>
</reference>
<dbReference type="AlphaFoldDB" id="A0A6A2XZY7"/>
<feature type="zinc finger region" description="C3H1-type" evidence="5">
    <location>
        <begin position="218"/>
        <end position="246"/>
    </location>
</feature>
<keyword evidence="3 5" id="KW-0863">Zinc-finger</keyword>
<accession>A0A6A2XZY7</accession>
<dbReference type="GO" id="GO:0008270">
    <property type="term" value="F:zinc ion binding"/>
    <property type="evidence" value="ECO:0007669"/>
    <property type="project" value="UniProtKB-KW"/>
</dbReference>
<dbReference type="PANTHER" id="PTHR12547">
    <property type="entry name" value="CCCH ZINC FINGER/TIS11-RELATED"/>
    <property type="match status" value="1"/>
</dbReference>
<keyword evidence="6" id="KW-0175">Coiled coil</keyword>
<keyword evidence="2" id="KW-0677">Repeat</keyword>
<evidence type="ECO:0000256" key="2">
    <source>
        <dbReference type="ARBA" id="ARBA00022737"/>
    </source>
</evidence>
<organism evidence="8 9">
    <name type="scientific">Hibiscus syriacus</name>
    <name type="common">Rose of Sharon</name>
    <dbReference type="NCBI Taxonomy" id="106335"/>
    <lineage>
        <taxon>Eukaryota</taxon>
        <taxon>Viridiplantae</taxon>
        <taxon>Streptophyta</taxon>
        <taxon>Embryophyta</taxon>
        <taxon>Tracheophyta</taxon>
        <taxon>Spermatophyta</taxon>
        <taxon>Magnoliopsida</taxon>
        <taxon>eudicotyledons</taxon>
        <taxon>Gunneridae</taxon>
        <taxon>Pentapetalae</taxon>
        <taxon>rosids</taxon>
        <taxon>malvids</taxon>
        <taxon>Malvales</taxon>
        <taxon>Malvaceae</taxon>
        <taxon>Malvoideae</taxon>
        <taxon>Hibiscus</taxon>
    </lineage>
</organism>
<evidence type="ECO:0000256" key="1">
    <source>
        <dbReference type="ARBA" id="ARBA00022723"/>
    </source>
</evidence>
<dbReference type="InterPro" id="IPR036855">
    <property type="entry name" value="Znf_CCCH_sf"/>
</dbReference>
<dbReference type="Gene3D" id="4.10.1000.10">
    <property type="entry name" value="Zinc finger, CCCH-type"/>
    <property type="match status" value="2"/>
</dbReference>
<evidence type="ECO:0000259" key="7">
    <source>
        <dbReference type="PROSITE" id="PS50103"/>
    </source>
</evidence>
<dbReference type="InterPro" id="IPR045877">
    <property type="entry name" value="ZFP36-like"/>
</dbReference>
<evidence type="ECO:0000313" key="9">
    <source>
        <dbReference type="Proteomes" id="UP000436088"/>
    </source>
</evidence>
<evidence type="ECO:0000313" key="8">
    <source>
        <dbReference type="EMBL" id="KAE8673145.1"/>
    </source>
</evidence>
<sequence>MEKPTPPSSNLNATSVTVENRNYVSVASPPRYYHDQDLTTTDFSSIYNFIFLPSSTLSQSLSVTPSSCSSSDNLKHSSYNAATEHRLNHARLILEYQQLSDHFDIFFSRLQVLMGELETLRKENRDLRLANTKLIRLLSLSSQTTAVSNRNNQCEKLPDLNDKIWERGRKKSVPKTVSFESPKYHRVNQQQRVATPMVTQRIRVASFERREEKGNQGMVKTELCNKWQERGSCPYGDHCQFSHGIAELRPVIRHPRYKTQVCRVVLAGEACPYGHRCHFRHSLTEQEQLLLSP</sequence>